<evidence type="ECO:0000256" key="9">
    <source>
        <dbReference type="ARBA" id="ARBA00023285"/>
    </source>
</evidence>
<reference evidence="12 13" key="1">
    <citation type="journal article" date="2013" name="ISME J.">
        <title>A metabolic model for members of the genus Tetrasphaera involved in enhanced biological phosphorus removal.</title>
        <authorList>
            <person name="Kristiansen R."/>
            <person name="Nguyen H.T.T."/>
            <person name="Saunders A.M."/>
            <person name="Nielsen J.L."/>
            <person name="Wimmer R."/>
            <person name="Le V.Q."/>
            <person name="McIlroy S.J."/>
            <person name="Petrovski S."/>
            <person name="Seviour R.J."/>
            <person name="Calteau A."/>
            <person name="Nielsen K.L."/>
            <person name="Nielsen P.H."/>
        </authorList>
    </citation>
    <scope>NUCLEOTIDE SEQUENCE [LARGE SCALE GENOMIC DNA]</scope>
    <source>
        <strain evidence="12 13">Ben110</strain>
    </source>
</reference>
<dbReference type="PANTHER" id="PTHR38662">
    <property type="entry name" value="COBALT TRANSPORT PROTEIN CBIN"/>
    <property type="match status" value="1"/>
</dbReference>
<evidence type="ECO:0000256" key="3">
    <source>
        <dbReference type="ARBA" id="ARBA00022475"/>
    </source>
</evidence>
<dbReference type="AlphaFoldDB" id="W6K4Q7"/>
<keyword evidence="5 11" id="KW-0812">Transmembrane</keyword>
<keyword evidence="7" id="KW-0406">Ion transport</keyword>
<organism evidence="12 13">
    <name type="scientific">Nostocoides australiense Ben110</name>
    <dbReference type="NCBI Taxonomy" id="1193182"/>
    <lineage>
        <taxon>Bacteria</taxon>
        <taxon>Bacillati</taxon>
        <taxon>Actinomycetota</taxon>
        <taxon>Actinomycetes</taxon>
        <taxon>Micrococcales</taxon>
        <taxon>Intrasporangiaceae</taxon>
        <taxon>Nostocoides</taxon>
    </lineage>
</organism>
<name>W6K4Q7_9MICO</name>
<feature type="transmembrane region" description="Helical" evidence="11">
    <location>
        <begin position="66"/>
        <end position="84"/>
    </location>
</feature>
<keyword evidence="6 11" id="KW-1133">Transmembrane helix</keyword>
<keyword evidence="1" id="KW-0171">Cobalt transport</keyword>
<dbReference type="GO" id="GO:0015087">
    <property type="term" value="F:cobalt ion transmembrane transporter activity"/>
    <property type="evidence" value="ECO:0007669"/>
    <property type="project" value="InterPro"/>
</dbReference>
<dbReference type="RefSeq" id="WP_048693343.1">
    <property type="nucleotide sequence ID" value="NZ_HG764815.1"/>
</dbReference>
<dbReference type="STRING" id="1193182.BN11_70012"/>
<dbReference type="OrthoDB" id="1551318at2"/>
<keyword evidence="2" id="KW-0813">Transport</keyword>
<dbReference type="Pfam" id="PF02553">
    <property type="entry name" value="CbiN"/>
    <property type="match status" value="1"/>
</dbReference>
<keyword evidence="4" id="KW-0169">Cobalamin biosynthesis</keyword>
<keyword evidence="13" id="KW-1185">Reference proteome</keyword>
<dbReference type="GO" id="GO:0009236">
    <property type="term" value="P:cobalamin biosynthetic process"/>
    <property type="evidence" value="ECO:0007669"/>
    <property type="project" value="UniProtKB-KW"/>
</dbReference>
<evidence type="ECO:0000256" key="7">
    <source>
        <dbReference type="ARBA" id="ARBA00023065"/>
    </source>
</evidence>
<evidence type="ECO:0000256" key="5">
    <source>
        <dbReference type="ARBA" id="ARBA00022692"/>
    </source>
</evidence>
<accession>W6K4Q7</accession>
<comment type="caution">
    <text evidence="12">The sequence shown here is derived from an EMBL/GenBank/DDBJ whole genome shotgun (WGS) entry which is preliminary data.</text>
</comment>
<evidence type="ECO:0000313" key="12">
    <source>
        <dbReference type="EMBL" id="CCH75434.1"/>
    </source>
</evidence>
<keyword evidence="3" id="KW-1003">Cell membrane</keyword>
<dbReference type="EMBL" id="CAJA01000496">
    <property type="protein sequence ID" value="CCH75434.1"/>
    <property type="molecule type" value="Genomic_DNA"/>
</dbReference>
<proteinExistence type="predicted"/>
<evidence type="ECO:0000256" key="4">
    <source>
        <dbReference type="ARBA" id="ARBA00022573"/>
    </source>
</evidence>
<dbReference type="InterPro" id="IPR003705">
    <property type="entry name" value="CbiN"/>
</dbReference>
<feature type="transmembrane region" description="Helical" evidence="11">
    <location>
        <begin position="7"/>
        <end position="24"/>
    </location>
</feature>
<protein>
    <submittedName>
        <fullName evidence="12">Cobalt transport protein CbiN</fullName>
    </submittedName>
</protein>
<dbReference type="GO" id="GO:0016020">
    <property type="term" value="C:membrane"/>
    <property type="evidence" value="ECO:0007669"/>
    <property type="project" value="InterPro"/>
</dbReference>
<evidence type="ECO:0000313" key="13">
    <source>
        <dbReference type="Proteomes" id="UP000035763"/>
    </source>
</evidence>
<keyword evidence="8 11" id="KW-0472">Membrane</keyword>
<evidence type="ECO:0000256" key="6">
    <source>
        <dbReference type="ARBA" id="ARBA00022989"/>
    </source>
</evidence>
<evidence type="ECO:0000256" key="10">
    <source>
        <dbReference type="SAM" id="MobiDB-lite"/>
    </source>
</evidence>
<dbReference type="PANTHER" id="PTHR38662:SF1">
    <property type="entry name" value="COBALT TRANSPORT PROTEIN CBIN"/>
    <property type="match status" value="1"/>
</dbReference>
<keyword evidence="9" id="KW-0170">Cobalt</keyword>
<feature type="region of interest" description="Disordered" evidence="10">
    <location>
        <begin position="88"/>
        <end position="109"/>
    </location>
</feature>
<evidence type="ECO:0000256" key="1">
    <source>
        <dbReference type="ARBA" id="ARBA00022426"/>
    </source>
</evidence>
<gene>
    <name evidence="12" type="primary">cbiN</name>
    <name evidence="12" type="ORF">BN11_70012</name>
</gene>
<dbReference type="Proteomes" id="UP000035763">
    <property type="component" value="Unassembled WGS sequence"/>
</dbReference>
<evidence type="ECO:0000256" key="8">
    <source>
        <dbReference type="ARBA" id="ARBA00023136"/>
    </source>
</evidence>
<sequence length="109" mass="11353">MRRATTWLIVLVIIAVLGGMYLVGSRTGPGTFTGTDSVARSAIESSGYRPWAHSVFKPASPDIESGLFAAQALVGGLILGYAVGSLRAGARRQRPSGPAVLSESIEPQP</sequence>
<evidence type="ECO:0000256" key="11">
    <source>
        <dbReference type="SAM" id="Phobius"/>
    </source>
</evidence>
<evidence type="ECO:0000256" key="2">
    <source>
        <dbReference type="ARBA" id="ARBA00022448"/>
    </source>
</evidence>